<evidence type="ECO:0000313" key="6">
    <source>
        <dbReference type="EMBL" id="KAF4306454.1"/>
    </source>
</evidence>
<dbReference type="EMBL" id="WWBZ02000033">
    <property type="protein sequence ID" value="KAF4306454.1"/>
    <property type="molecule type" value="Genomic_DNA"/>
</dbReference>
<dbReference type="GO" id="GO:0006364">
    <property type="term" value="P:rRNA processing"/>
    <property type="evidence" value="ECO:0007669"/>
    <property type="project" value="UniProtKB-KW"/>
</dbReference>
<comment type="similarity">
    <text evidence="2">Belongs to the RRP1 family.</text>
</comment>
<dbReference type="OrthoDB" id="2019504at2759"/>
<comment type="subcellular location">
    <subcellularLocation>
        <location evidence="1">Nucleus</location>
    </subcellularLocation>
</comment>
<proteinExistence type="inferred from homology"/>
<keyword evidence="3" id="KW-0698">rRNA processing</keyword>
<reference evidence="6" key="1">
    <citation type="submission" date="2020-04" db="EMBL/GenBank/DDBJ databases">
        <title>Genome Assembly and Annotation of Botryosphaeria dothidea sdau 11-99, a Latent Pathogen of Apple Fruit Ring Rot in China.</title>
        <authorList>
            <person name="Yu C."/>
            <person name="Diao Y."/>
            <person name="Lu Q."/>
            <person name="Zhao J."/>
            <person name="Cui S."/>
            <person name="Peng C."/>
            <person name="He B."/>
            <person name="Liu H."/>
        </authorList>
    </citation>
    <scope>NUCLEOTIDE SEQUENCE [LARGE SCALE GENOMIC DNA]</scope>
    <source>
        <strain evidence="6">Sdau11-99</strain>
    </source>
</reference>
<dbReference type="PANTHER" id="PTHR13026:SF0">
    <property type="entry name" value="RIBOSOMAL RNA PROCESSING 1B"/>
    <property type="match status" value="1"/>
</dbReference>
<evidence type="ECO:0000256" key="2">
    <source>
        <dbReference type="ARBA" id="ARBA00006374"/>
    </source>
</evidence>
<evidence type="ECO:0000313" key="7">
    <source>
        <dbReference type="Proteomes" id="UP000572817"/>
    </source>
</evidence>
<dbReference type="InterPro" id="IPR010301">
    <property type="entry name" value="RRP1"/>
</dbReference>
<evidence type="ECO:0000256" key="4">
    <source>
        <dbReference type="ARBA" id="ARBA00023242"/>
    </source>
</evidence>
<sequence>MTDTTAASQNSPFIRQLAANDKRIRDKALDSLKRYLDGRTGLSEIELLKLWKGLFFCMWQSDKPRTQQQLAADLAGLVDILPNETALDFLAAFWKTMAREWVGIDRLRYGPEKIGAEDREELGMDKFLFLVRQYLSASFRLFARQRWRNTDTLEKYLDILRETPLNPTDQKVPNGLRLHVADIYVDELDRVDDAREGSLPLDQVLAPLRELAERSVTKAVRKNVKGALAEDDRLKDWNNPKREEEAEEQDENEEWGGIDG</sequence>
<feature type="compositionally biased region" description="Basic and acidic residues" evidence="5">
    <location>
        <begin position="231"/>
        <end position="244"/>
    </location>
</feature>
<keyword evidence="4" id="KW-0539">Nucleus</keyword>
<organism evidence="6 7">
    <name type="scientific">Botryosphaeria dothidea</name>
    <dbReference type="NCBI Taxonomy" id="55169"/>
    <lineage>
        <taxon>Eukaryota</taxon>
        <taxon>Fungi</taxon>
        <taxon>Dikarya</taxon>
        <taxon>Ascomycota</taxon>
        <taxon>Pezizomycotina</taxon>
        <taxon>Dothideomycetes</taxon>
        <taxon>Dothideomycetes incertae sedis</taxon>
        <taxon>Botryosphaeriales</taxon>
        <taxon>Botryosphaeriaceae</taxon>
        <taxon>Botryosphaeria</taxon>
    </lineage>
</organism>
<feature type="compositionally biased region" description="Acidic residues" evidence="5">
    <location>
        <begin position="245"/>
        <end position="260"/>
    </location>
</feature>
<gene>
    <name evidence="6" type="ORF">GTA08_BOTSDO04999</name>
</gene>
<keyword evidence="7" id="KW-1185">Reference proteome</keyword>
<comment type="caution">
    <text evidence="6">The sequence shown here is derived from an EMBL/GenBank/DDBJ whole genome shotgun (WGS) entry which is preliminary data.</text>
</comment>
<evidence type="ECO:0000256" key="3">
    <source>
        <dbReference type="ARBA" id="ARBA00022552"/>
    </source>
</evidence>
<dbReference type="Proteomes" id="UP000572817">
    <property type="component" value="Unassembled WGS sequence"/>
</dbReference>
<name>A0A8H4IU87_9PEZI</name>
<evidence type="ECO:0000256" key="1">
    <source>
        <dbReference type="ARBA" id="ARBA00004123"/>
    </source>
</evidence>
<dbReference type="Pfam" id="PF05997">
    <property type="entry name" value="Nop52"/>
    <property type="match status" value="2"/>
</dbReference>
<dbReference type="PANTHER" id="PTHR13026">
    <property type="entry name" value="NNP-1 PROTEIN NOVEL NUCLEAR PROTEIN 1 NOP52"/>
    <property type="match status" value="1"/>
</dbReference>
<feature type="region of interest" description="Disordered" evidence="5">
    <location>
        <begin position="231"/>
        <end position="260"/>
    </location>
</feature>
<dbReference type="AlphaFoldDB" id="A0A8H4IU87"/>
<accession>A0A8H4IU87</accession>
<evidence type="ECO:0000256" key="5">
    <source>
        <dbReference type="SAM" id="MobiDB-lite"/>
    </source>
</evidence>
<dbReference type="GO" id="GO:0005634">
    <property type="term" value="C:nucleus"/>
    <property type="evidence" value="ECO:0007669"/>
    <property type="project" value="UniProtKB-SubCell"/>
</dbReference>
<dbReference type="GO" id="GO:0030688">
    <property type="term" value="C:preribosome, small subunit precursor"/>
    <property type="evidence" value="ECO:0007669"/>
    <property type="project" value="InterPro"/>
</dbReference>
<protein>
    <submittedName>
        <fullName evidence="6">Nucleolar Nop52</fullName>
    </submittedName>
</protein>